<dbReference type="AlphaFoldDB" id="A0A978VMF6"/>
<feature type="compositionally biased region" description="Low complexity" evidence="1">
    <location>
        <begin position="208"/>
        <end position="226"/>
    </location>
</feature>
<gene>
    <name evidence="2" type="ORF">FEM48_Zijuj03G0017800</name>
</gene>
<proteinExistence type="predicted"/>
<feature type="region of interest" description="Disordered" evidence="1">
    <location>
        <begin position="208"/>
        <end position="311"/>
    </location>
</feature>
<evidence type="ECO:0000313" key="3">
    <source>
        <dbReference type="Proteomes" id="UP000813462"/>
    </source>
</evidence>
<accession>A0A978VMF6</accession>
<feature type="compositionally biased region" description="Low complexity" evidence="1">
    <location>
        <begin position="280"/>
        <end position="297"/>
    </location>
</feature>
<name>A0A978VMF6_ZIZJJ</name>
<evidence type="ECO:0000256" key="1">
    <source>
        <dbReference type="SAM" id="MobiDB-lite"/>
    </source>
</evidence>
<reference evidence="2" key="1">
    <citation type="journal article" date="2021" name="Front. Plant Sci.">
        <title>Chromosome-Scale Genome Assembly for Chinese Sour Jujube and Insights Into Its Genome Evolution and Domestication Signature.</title>
        <authorList>
            <person name="Shen L.-Y."/>
            <person name="Luo H."/>
            <person name="Wang X.-L."/>
            <person name="Wang X.-M."/>
            <person name="Qiu X.-J."/>
            <person name="Liu H."/>
            <person name="Zhou S.-S."/>
            <person name="Jia K.-H."/>
            <person name="Nie S."/>
            <person name="Bao Y.-T."/>
            <person name="Zhang R.-G."/>
            <person name="Yun Q.-Z."/>
            <person name="Chai Y.-H."/>
            <person name="Lu J.-Y."/>
            <person name="Li Y."/>
            <person name="Zhao S.-W."/>
            <person name="Mao J.-F."/>
            <person name="Jia S.-G."/>
            <person name="Mao Y.-M."/>
        </authorList>
    </citation>
    <scope>NUCLEOTIDE SEQUENCE</scope>
    <source>
        <strain evidence="2">AT0</strain>
        <tissue evidence="2">Leaf</tissue>
    </source>
</reference>
<sequence>MLLEVTSDGESKDVETNECRNYETKREDEHTEVMLDGETKDVRWGNYKVDGLRRRNKMPRPKGLCRECVLSAELLSLFGCSLFSNNDEPKHHNGPEISTPLYSDIRQVHFYRCSTKNNQKGPWIYWCWGYNRYVNGVEFKIFLEEGEFEKEIPVCKKVTQAPLASLLWKKGSQGVALGKFLVYPDQCSWSIENLQFYISLYKQPRPSLGHHSGSSSSGPSNSQHESTPNLTNTSQFLTPHQIDQSAAVQSPSSPTRHPPVTSSLEAENPSPGIGILTRRSVQSVLSPSPASSKPVASNPRQSGAAPSALDRWWRKRAKWKKAEALRAEAGAGASDWKRAKALDRKRAEALDGKRAEVLRVEALRVDRKRSALDQKRAEALRVEAKALDRKSSALDVKRAEALGWKRAKTETEALGRGIGPEEGRGTEGINRGIRQWTNCSWVGLGNPTDDEELHIGPEEGRGIGPATKSSALDWKRAELCIGLKEGRGIESTMKSSALDQKWQRQARAEAWGWKGPEALRAEIEALGIGTIVARWACSNLTDDGCDSDLL</sequence>
<comment type="caution">
    <text evidence="2">The sequence shown here is derived from an EMBL/GenBank/DDBJ whole genome shotgun (WGS) entry which is preliminary data.</text>
</comment>
<evidence type="ECO:0000313" key="2">
    <source>
        <dbReference type="EMBL" id="KAH7536731.1"/>
    </source>
</evidence>
<feature type="compositionally biased region" description="Polar residues" evidence="1">
    <location>
        <begin position="227"/>
        <end position="265"/>
    </location>
</feature>
<dbReference type="EMBL" id="JAEACU010000003">
    <property type="protein sequence ID" value="KAH7536731.1"/>
    <property type="molecule type" value="Genomic_DNA"/>
</dbReference>
<protein>
    <submittedName>
        <fullName evidence="2">Uncharacterized protein</fullName>
    </submittedName>
</protein>
<dbReference type="Proteomes" id="UP000813462">
    <property type="component" value="Unassembled WGS sequence"/>
</dbReference>
<organism evidence="2 3">
    <name type="scientific">Ziziphus jujuba var. spinosa</name>
    <dbReference type="NCBI Taxonomy" id="714518"/>
    <lineage>
        <taxon>Eukaryota</taxon>
        <taxon>Viridiplantae</taxon>
        <taxon>Streptophyta</taxon>
        <taxon>Embryophyta</taxon>
        <taxon>Tracheophyta</taxon>
        <taxon>Spermatophyta</taxon>
        <taxon>Magnoliopsida</taxon>
        <taxon>eudicotyledons</taxon>
        <taxon>Gunneridae</taxon>
        <taxon>Pentapetalae</taxon>
        <taxon>rosids</taxon>
        <taxon>fabids</taxon>
        <taxon>Rosales</taxon>
        <taxon>Rhamnaceae</taxon>
        <taxon>Paliureae</taxon>
        <taxon>Ziziphus</taxon>
    </lineage>
</organism>